<sequence length="78" mass="9044">MPASIGRHRRAFQAQSKKELTQLFFRVDMKMIPTPEKKLYIQAMEVAIKLQASKLVISFLPAGIWHLFTANFVDYQFA</sequence>
<gene>
    <name evidence="1" type="ORF">A9Q02_03650</name>
</gene>
<keyword evidence="2" id="KW-1185">Reference proteome</keyword>
<dbReference type="Proteomes" id="UP000220922">
    <property type="component" value="Unassembled WGS sequence"/>
</dbReference>
<reference evidence="1 2" key="1">
    <citation type="submission" date="2016-05" db="EMBL/GenBank/DDBJ databases">
        <authorList>
            <person name="Lavstsen T."/>
            <person name="Jespersen J.S."/>
        </authorList>
    </citation>
    <scope>NUCLEOTIDE SEQUENCE [LARGE SCALE GENOMIC DNA]</scope>
    <source>
        <strain evidence="1 2">B7-9</strain>
    </source>
</reference>
<proteinExistence type="predicted"/>
<accession>A0A2H3KI80</accession>
<comment type="caution">
    <text evidence="1">The sequence shown here is derived from an EMBL/GenBank/DDBJ whole genome shotgun (WGS) entry which is preliminary data.</text>
</comment>
<evidence type="ECO:0000313" key="2">
    <source>
        <dbReference type="Proteomes" id="UP000220922"/>
    </source>
</evidence>
<name>A0A2H3KI80_9CHLR</name>
<dbReference type="EMBL" id="LYXE01000127">
    <property type="protein sequence ID" value="PDV97560.1"/>
    <property type="molecule type" value="Genomic_DNA"/>
</dbReference>
<protein>
    <submittedName>
        <fullName evidence="1">Uncharacterized protein</fullName>
    </submittedName>
</protein>
<dbReference type="AlphaFoldDB" id="A0A2H3KI80"/>
<evidence type="ECO:0000313" key="1">
    <source>
        <dbReference type="EMBL" id="PDV97560.1"/>
    </source>
</evidence>
<organism evidence="1 2">
    <name type="scientific">Candidatus Chloroploca asiatica</name>
    <dbReference type="NCBI Taxonomy" id="1506545"/>
    <lineage>
        <taxon>Bacteria</taxon>
        <taxon>Bacillati</taxon>
        <taxon>Chloroflexota</taxon>
        <taxon>Chloroflexia</taxon>
        <taxon>Chloroflexales</taxon>
        <taxon>Chloroflexineae</taxon>
        <taxon>Oscillochloridaceae</taxon>
        <taxon>Candidatus Chloroploca</taxon>
    </lineage>
</organism>